<organism evidence="1 2">
    <name type="scientific">Ferirhizobium litorale</name>
    <dbReference type="NCBI Taxonomy" id="2927786"/>
    <lineage>
        <taxon>Bacteria</taxon>
        <taxon>Pseudomonadati</taxon>
        <taxon>Pseudomonadota</taxon>
        <taxon>Alphaproteobacteria</taxon>
        <taxon>Hyphomicrobiales</taxon>
        <taxon>Rhizobiaceae</taxon>
        <taxon>Ferirhizobium</taxon>
    </lineage>
</organism>
<comment type="caution">
    <text evidence="1">The sequence shown here is derived from an EMBL/GenBank/DDBJ whole genome shotgun (WGS) entry which is preliminary data.</text>
</comment>
<reference evidence="1" key="1">
    <citation type="submission" date="2022-03" db="EMBL/GenBank/DDBJ databases">
        <title>Fererhizobium litorale gen. nov., sp. nov., isolated from sandy sediments of the Sea of Japan seashore.</title>
        <authorList>
            <person name="Romanenko L."/>
            <person name="Kurilenko V."/>
            <person name="Otstavnykh N."/>
            <person name="Svetashev V."/>
            <person name="Tekutyeva L."/>
            <person name="Isaeva M."/>
            <person name="Mikhailov V."/>
        </authorList>
    </citation>
    <scope>NUCLEOTIDE SEQUENCE</scope>
    <source>
        <strain evidence="1">KMM 9576</strain>
    </source>
</reference>
<dbReference type="InterPro" id="IPR045720">
    <property type="entry name" value="DUF6074"/>
</dbReference>
<evidence type="ECO:0000313" key="2">
    <source>
        <dbReference type="Proteomes" id="UP001161580"/>
    </source>
</evidence>
<protein>
    <submittedName>
        <fullName evidence="1">DUF6074 family protein</fullName>
    </submittedName>
</protein>
<dbReference type="AlphaFoldDB" id="A0AAE3U0W8"/>
<dbReference type="Pfam" id="PF19551">
    <property type="entry name" value="DUF6074"/>
    <property type="match status" value="1"/>
</dbReference>
<name>A0AAE3U0W8_9HYPH</name>
<dbReference type="EMBL" id="JALDYZ010000003">
    <property type="protein sequence ID" value="MDI7921761.1"/>
    <property type="molecule type" value="Genomic_DNA"/>
</dbReference>
<evidence type="ECO:0000313" key="1">
    <source>
        <dbReference type="EMBL" id="MDI7921761.1"/>
    </source>
</evidence>
<dbReference type="Proteomes" id="UP001161580">
    <property type="component" value="Unassembled WGS sequence"/>
</dbReference>
<dbReference type="RefSeq" id="WP_311786214.1">
    <property type="nucleotide sequence ID" value="NZ_JALDYY010000003.1"/>
</dbReference>
<proteinExistence type="predicted"/>
<sequence>MTSNFNAGASAPIERRVVPFPLARRQSLICSCATVLDSKHGREATDYWRGECRKLADELSMLGFDELEVRRQVLAFQDAVQFELMRLTDARNPVNGREFS</sequence>
<keyword evidence="2" id="KW-1185">Reference proteome</keyword>
<gene>
    <name evidence="1" type="ORF">MRS75_06635</name>
</gene>
<accession>A0AAE3U0W8</accession>